<keyword evidence="1" id="KW-0732">Signal</keyword>
<dbReference type="PROSITE" id="PS51257">
    <property type="entry name" value="PROKAR_LIPOPROTEIN"/>
    <property type="match status" value="1"/>
</dbReference>
<reference evidence="2 3" key="1">
    <citation type="submission" date="2018-11" db="EMBL/GenBank/DDBJ databases">
        <title>Genome sequencing of Lachnoanaerobaculum orale DSM 24553T.</title>
        <authorList>
            <person name="Kook J.-K."/>
            <person name="Park S.-N."/>
            <person name="Lim Y.K."/>
        </authorList>
    </citation>
    <scope>NUCLEOTIDE SEQUENCE [LARGE SCALE GENOMIC DNA]</scope>
    <source>
        <strain evidence="2 3">DSM 24553</strain>
    </source>
</reference>
<comment type="caution">
    <text evidence="2">The sequence shown here is derived from an EMBL/GenBank/DDBJ whole genome shotgun (WGS) entry which is preliminary data.</text>
</comment>
<evidence type="ECO:0000256" key="1">
    <source>
        <dbReference type="SAM" id="SignalP"/>
    </source>
</evidence>
<dbReference type="RefSeq" id="WP_124950314.1">
    <property type="nucleotide sequence ID" value="NZ_RRCM01000001.1"/>
</dbReference>
<evidence type="ECO:0008006" key="4">
    <source>
        <dbReference type="Google" id="ProtNLM"/>
    </source>
</evidence>
<accession>A0A3P3Q2Z9</accession>
<evidence type="ECO:0000313" key="2">
    <source>
        <dbReference type="EMBL" id="RRJ15525.1"/>
    </source>
</evidence>
<keyword evidence="3" id="KW-1185">Reference proteome</keyword>
<dbReference type="Proteomes" id="UP000276982">
    <property type="component" value="Unassembled WGS sequence"/>
</dbReference>
<dbReference type="EMBL" id="RRCM01000001">
    <property type="protein sequence ID" value="RRJ15525.1"/>
    <property type="molecule type" value="Genomic_DNA"/>
</dbReference>
<feature type="chain" id="PRO_5039071393" description="Lipoprotein" evidence="1">
    <location>
        <begin position="23"/>
        <end position="277"/>
    </location>
</feature>
<dbReference type="AlphaFoldDB" id="A0A3P3Q2Z9"/>
<name>A0A3P3Q2Z9_9FIRM</name>
<gene>
    <name evidence="2" type="ORF">EHW90_00330</name>
</gene>
<proteinExistence type="predicted"/>
<protein>
    <recommendedName>
        <fullName evidence="4">Lipoprotein</fullName>
    </recommendedName>
</protein>
<feature type="signal peptide" evidence="1">
    <location>
        <begin position="1"/>
        <end position="22"/>
    </location>
</feature>
<evidence type="ECO:0000313" key="3">
    <source>
        <dbReference type="Proteomes" id="UP000276982"/>
    </source>
</evidence>
<organism evidence="2 3">
    <name type="scientific">Lachnoanaerobaculum orale</name>
    <dbReference type="NCBI Taxonomy" id="979627"/>
    <lineage>
        <taxon>Bacteria</taxon>
        <taxon>Bacillati</taxon>
        <taxon>Bacillota</taxon>
        <taxon>Clostridia</taxon>
        <taxon>Lachnospirales</taxon>
        <taxon>Lachnospiraceae</taxon>
        <taxon>Lachnoanaerobaculum</taxon>
    </lineage>
</organism>
<sequence length="277" mass="32381">MYKLKKIPLLLSVLLLSLQGCSENKVTASDMQGEKFFYQVSDASYSTGKYTLDELAERRENPLFIDNLQKFNAELNSTDTVDFYNMKHAYVDFIGKWNKPEDLTYGYKDKLDLIDKKMLVNKKLEYITPVDAFILNQKTMQKLGLDYLSDQDFIYNGEFPMVLGYGFKEYYNIGDTIPIRYSGERFNGKVVGFYDKDLVFDEFSHCDSYSTVIIPYMDNLESKDDYENKESFLNAYKSLKNLGYIYFPNTGDYEKNKNAVEKLAQKYNLDYTVLRGY</sequence>